<gene>
    <name evidence="1" type="ORF">FHS90_002461</name>
</gene>
<name>A0A839GJ48_9BACT</name>
<dbReference type="Proteomes" id="UP000563094">
    <property type="component" value="Unassembled WGS sequence"/>
</dbReference>
<keyword evidence="2" id="KW-1185">Reference proteome</keyword>
<reference evidence="1 2" key="1">
    <citation type="submission" date="2020-08" db="EMBL/GenBank/DDBJ databases">
        <title>Genomic Encyclopedia of Type Strains, Phase IV (KMG-IV): sequencing the most valuable type-strain genomes for metagenomic binning, comparative biology and taxonomic classification.</title>
        <authorList>
            <person name="Goeker M."/>
        </authorList>
    </citation>
    <scope>NUCLEOTIDE SEQUENCE [LARGE SCALE GENOMIC DNA]</scope>
    <source>
        <strain evidence="1 2">DSM 29854</strain>
    </source>
</reference>
<comment type="caution">
    <text evidence="1">The sequence shown here is derived from an EMBL/GenBank/DDBJ whole genome shotgun (WGS) entry which is preliminary data.</text>
</comment>
<sequence>MPYREFPFLHIEVDEKDSVITMDWDGTFTSAQFREAVTYCMELVAQKKLKYWLANSSRIGEIQPADQKWSSEVLLPRLSELGVKKVALVIPEDLNSHLAITTIMVRGKEKSTFAANYFVKKKDALDWMLGK</sequence>
<proteinExistence type="predicted"/>
<evidence type="ECO:0000313" key="2">
    <source>
        <dbReference type="Proteomes" id="UP000563094"/>
    </source>
</evidence>
<accession>A0A839GJ48</accession>
<evidence type="ECO:0000313" key="1">
    <source>
        <dbReference type="EMBL" id="MBA9077743.1"/>
    </source>
</evidence>
<organism evidence="1 2">
    <name type="scientific">Rufibacter quisquiliarum</name>
    <dbReference type="NCBI Taxonomy" id="1549639"/>
    <lineage>
        <taxon>Bacteria</taxon>
        <taxon>Pseudomonadati</taxon>
        <taxon>Bacteroidota</taxon>
        <taxon>Cytophagia</taxon>
        <taxon>Cytophagales</taxon>
        <taxon>Hymenobacteraceae</taxon>
        <taxon>Rufibacter</taxon>
    </lineage>
</organism>
<evidence type="ECO:0008006" key="3">
    <source>
        <dbReference type="Google" id="ProtNLM"/>
    </source>
</evidence>
<dbReference type="RefSeq" id="WP_182513173.1">
    <property type="nucleotide sequence ID" value="NZ_JACJIQ010000008.1"/>
</dbReference>
<dbReference type="EMBL" id="JACJIQ010000008">
    <property type="protein sequence ID" value="MBA9077743.1"/>
    <property type="molecule type" value="Genomic_DNA"/>
</dbReference>
<dbReference type="AlphaFoldDB" id="A0A839GJ48"/>
<protein>
    <recommendedName>
        <fullName evidence="3">STAS/SEC14 domain-containing protein</fullName>
    </recommendedName>
</protein>